<dbReference type="Proteomes" id="UP000242320">
    <property type="component" value="Unassembled WGS sequence"/>
</dbReference>
<dbReference type="RefSeq" id="WP_085292147.1">
    <property type="nucleotide sequence ID" value="NZ_NCXM01000029.1"/>
</dbReference>
<dbReference type="AlphaFoldDB" id="A0A1X2KPU6"/>
<protein>
    <submittedName>
        <fullName evidence="1">Site-specific recombinase</fullName>
    </submittedName>
</protein>
<evidence type="ECO:0000313" key="2">
    <source>
        <dbReference type="Proteomes" id="UP000242320"/>
    </source>
</evidence>
<dbReference type="EMBL" id="NCXM01000029">
    <property type="protein sequence ID" value="OSC23697.1"/>
    <property type="molecule type" value="Genomic_DNA"/>
</dbReference>
<evidence type="ECO:0000313" key="1">
    <source>
        <dbReference type="EMBL" id="OSC23697.1"/>
    </source>
</evidence>
<comment type="caution">
    <text evidence="1">The sequence shown here is derived from an EMBL/GenBank/DDBJ whole genome shotgun (WGS) entry which is preliminary data.</text>
</comment>
<sequence length="75" mass="8172">MAVEDLIDALCRRTAQRDELKARVVRAERACVVSAAQINELVQELGGLLTVLGEATGAERDQVCTSLGLRLDYDL</sequence>
<reference evidence="1 2" key="1">
    <citation type="submission" date="2017-04" db="EMBL/GenBank/DDBJ databases">
        <title>The new phylogeny of genus Mycobacterium.</title>
        <authorList>
            <person name="Tortoli E."/>
            <person name="Trovato A."/>
            <person name="Cirillo D.M."/>
        </authorList>
    </citation>
    <scope>NUCLEOTIDE SEQUENCE [LARGE SCALE GENOMIC DNA]</scope>
    <source>
        <strain evidence="1 2">DSM 45247</strain>
    </source>
</reference>
<gene>
    <name evidence="1" type="ORF">B8W69_23365</name>
</gene>
<organism evidence="1 2">
    <name type="scientific">Mycolicibacterium vulneris</name>
    <dbReference type="NCBI Taxonomy" id="547163"/>
    <lineage>
        <taxon>Bacteria</taxon>
        <taxon>Bacillati</taxon>
        <taxon>Actinomycetota</taxon>
        <taxon>Actinomycetes</taxon>
        <taxon>Mycobacteriales</taxon>
        <taxon>Mycobacteriaceae</taxon>
        <taxon>Mycolicibacterium</taxon>
    </lineage>
</organism>
<proteinExistence type="predicted"/>
<dbReference type="OrthoDB" id="3372479at2"/>
<name>A0A1X2KPU6_9MYCO</name>
<keyword evidence="2" id="KW-1185">Reference proteome</keyword>
<accession>A0A1X2KPU6</accession>